<reference evidence="1 2" key="1">
    <citation type="submission" date="2019-08" db="EMBL/GenBank/DDBJ databases">
        <title>Whole genome of Aphis craccivora.</title>
        <authorList>
            <person name="Voronova N.V."/>
            <person name="Shulinski R.S."/>
            <person name="Bandarenka Y.V."/>
            <person name="Zhorov D.G."/>
            <person name="Warner D."/>
        </authorList>
    </citation>
    <scope>NUCLEOTIDE SEQUENCE [LARGE SCALE GENOMIC DNA]</scope>
    <source>
        <strain evidence="1">180601</strain>
        <tissue evidence="1">Whole Body</tissue>
    </source>
</reference>
<dbReference type="Proteomes" id="UP000478052">
    <property type="component" value="Unassembled WGS sequence"/>
</dbReference>
<name>A0A6G0ZKI6_APHCR</name>
<proteinExistence type="predicted"/>
<accession>A0A6G0ZKI6</accession>
<evidence type="ECO:0000313" key="1">
    <source>
        <dbReference type="EMBL" id="KAF0771536.1"/>
    </source>
</evidence>
<evidence type="ECO:0000313" key="2">
    <source>
        <dbReference type="Proteomes" id="UP000478052"/>
    </source>
</evidence>
<gene>
    <name evidence="1" type="ORF">FWK35_00003598</name>
</gene>
<dbReference type="AlphaFoldDB" id="A0A6G0ZKI6"/>
<organism evidence="1 2">
    <name type="scientific">Aphis craccivora</name>
    <name type="common">Cowpea aphid</name>
    <dbReference type="NCBI Taxonomy" id="307492"/>
    <lineage>
        <taxon>Eukaryota</taxon>
        <taxon>Metazoa</taxon>
        <taxon>Ecdysozoa</taxon>
        <taxon>Arthropoda</taxon>
        <taxon>Hexapoda</taxon>
        <taxon>Insecta</taxon>
        <taxon>Pterygota</taxon>
        <taxon>Neoptera</taxon>
        <taxon>Paraneoptera</taxon>
        <taxon>Hemiptera</taxon>
        <taxon>Sternorrhyncha</taxon>
        <taxon>Aphidomorpha</taxon>
        <taxon>Aphidoidea</taxon>
        <taxon>Aphididae</taxon>
        <taxon>Aphidini</taxon>
        <taxon>Aphis</taxon>
        <taxon>Aphis</taxon>
    </lineage>
</organism>
<keyword evidence="2" id="KW-1185">Reference proteome</keyword>
<comment type="caution">
    <text evidence="1">The sequence shown here is derived from an EMBL/GenBank/DDBJ whole genome shotgun (WGS) entry which is preliminary data.</text>
</comment>
<sequence length="50" mass="6225">MYFYNFLITIRITYEEHCIKFSNILIGPKKFYRHFKNIFSEKLKISVVYK</sequence>
<protein>
    <submittedName>
        <fullName evidence="1">Uncharacterized protein</fullName>
    </submittedName>
</protein>
<dbReference type="EMBL" id="VUJU01000284">
    <property type="protein sequence ID" value="KAF0771536.1"/>
    <property type="molecule type" value="Genomic_DNA"/>
</dbReference>